<accession>A0A9N9I6T6</accession>
<proteinExistence type="predicted"/>
<name>A0A9N9I6T6_FUNMO</name>
<feature type="compositionally biased region" description="Basic and acidic residues" evidence="1">
    <location>
        <begin position="10"/>
        <end position="26"/>
    </location>
</feature>
<dbReference type="AlphaFoldDB" id="A0A9N9I6T6"/>
<keyword evidence="3" id="KW-1185">Reference proteome</keyword>
<reference evidence="2" key="1">
    <citation type="submission" date="2021-06" db="EMBL/GenBank/DDBJ databases">
        <authorList>
            <person name="Kallberg Y."/>
            <person name="Tangrot J."/>
            <person name="Rosling A."/>
        </authorList>
    </citation>
    <scope>NUCLEOTIDE SEQUENCE</scope>
    <source>
        <strain evidence="2">87-6 pot B 2015</strain>
    </source>
</reference>
<protein>
    <submittedName>
        <fullName evidence="2">8083_t:CDS:1</fullName>
    </submittedName>
</protein>
<feature type="non-terminal residue" evidence="2">
    <location>
        <position position="65"/>
    </location>
</feature>
<organism evidence="2 3">
    <name type="scientific">Funneliformis mosseae</name>
    <name type="common">Endomycorrhizal fungus</name>
    <name type="synonym">Glomus mosseae</name>
    <dbReference type="NCBI Taxonomy" id="27381"/>
    <lineage>
        <taxon>Eukaryota</taxon>
        <taxon>Fungi</taxon>
        <taxon>Fungi incertae sedis</taxon>
        <taxon>Mucoromycota</taxon>
        <taxon>Glomeromycotina</taxon>
        <taxon>Glomeromycetes</taxon>
        <taxon>Glomerales</taxon>
        <taxon>Glomeraceae</taxon>
        <taxon>Funneliformis</taxon>
    </lineage>
</organism>
<gene>
    <name evidence="2" type="ORF">FMOSSE_LOCUS15213</name>
</gene>
<dbReference type="Proteomes" id="UP000789375">
    <property type="component" value="Unassembled WGS sequence"/>
</dbReference>
<feature type="non-terminal residue" evidence="2">
    <location>
        <position position="1"/>
    </location>
</feature>
<dbReference type="EMBL" id="CAJVPP010014446">
    <property type="protein sequence ID" value="CAG8724169.1"/>
    <property type="molecule type" value="Genomic_DNA"/>
</dbReference>
<evidence type="ECO:0000313" key="3">
    <source>
        <dbReference type="Proteomes" id="UP000789375"/>
    </source>
</evidence>
<sequence>GANSSHRGRGGRDRDNNIGRRRDDVQRPPPTHLSVPEIKQAQQETTMANFCSSELSYNGSFGLSI</sequence>
<evidence type="ECO:0000256" key="1">
    <source>
        <dbReference type="SAM" id="MobiDB-lite"/>
    </source>
</evidence>
<evidence type="ECO:0000313" key="2">
    <source>
        <dbReference type="EMBL" id="CAG8724169.1"/>
    </source>
</evidence>
<comment type="caution">
    <text evidence="2">The sequence shown here is derived from an EMBL/GenBank/DDBJ whole genome shotgun (WGS) entry which is preliminary data.</text>
</comment>
<feature type="region of interest" description="Disordered" evidence="1">
    <location>
        <begin position="1"/>
        <end position="45"/>
    </location>
</feature>